<evidence type="ECO:0000256" key="1">
    <source>
        <dbReference type="SAM" id="SignalP"/>
    </source>
</evidence>
<dbReference type="AlphaFoldDB" id="A0A1H7WFZ8"/>
<gene>
    <name evidence="2" type="ORF">SAMN04515666_108158</name>
</gene>
<reference evidence="3" key="1">
    <citation type="submission" date="2016-10" db="EMBL/GenBank/DDBJ databases">
        <authorList>
            <person name="Varghese N."/>
            <person name="Submissions S."/>
        </authorList>
    </citation>
    <scope>NUCLEOTIDE SEQUENCE [LARGE SCALE GENOMIC DNA]</scope>
    <source>
        <strain evidence="3">LMG 26383,CCUG 61248,R- 45681</strain>
    </source>
</reference>
<feature type="signal peptide" evidence="1">
    <location>
        <begin position="1"/>
        <end position="20"/>
    </location>
</feature>
<accession>A0A1H7WFZ8</accession>
<dbReference type="EMBL" id="FOAN01000008">
    <property type="protein sequence ID" value="SEM20421.1"/>
    <property type="molecule type" value="Genomic_DNA"/>
</dbReference>
<feature type="chain" id="PRO_5011611064" description="Nickel/cobalt transporter regulator" evidence="1">
    <location>
        <begin position="21"/>
        <end position="132"/>
    </location>
</feature>
<sequence>MLKNALFAAGLVLLPATAFAQNSGVVVRDPTGGSTRDPALGAGRVEAPLRRDPAGGVMIDDSTRFRAYVVEQRVPSYTYAEPMTVGTVLPQQGVVYRDVPAEYGASGYRYTVVNNRTVLVDPNTGRVVQIIE</sequence>
<dbReference type="OrthoDB" id="102964at2"/>
<dbReference type="InterPro" id="IPR009642">
    <property type="entry name" value="DUF1236"/>
</dbReference>
<organism evidence="2 3">
    <name type="scientific">Bosea lupini</name>
    <dbReference type="NCBI Taxonomy" id="1036779"/>
    <lineage>
        <taxon>Bacteria</taxon>
        <taxon>Pseudomonadati</taxon>
        <taxon>Pseudomonadota</taxon>
        <taxon>Alphaproteobacteria</taxon>
        <taxon>Hyphomicrobiales</taxon>
        <taxon>Boseaceae</taxon>
        <taxon>Bosea</taxon>
    </lineage>
</organism>
<keyword evidence="3" id="KW-1185">Reference proteome</keyword>
<dbReference type="Proteomes" id="UP000199664">
    <property type="component" value="Unassembled WGS sequence"/>
</dbReference>
<protein>
    <recommendedName>
        <fullName evidence="4">Nickel/cobalt transporter regulator</fullName>
    </recommendedName>
</protein>
<evidence type="ECO:0000313" key="3">
    <source>
        <dbReference type="Proteomes" id="UP000199664"/>
    </source>
</evidence>
<name>A0A1H7WFZ8_9HYPH</name>
<proteinExistence type="predicted"/>
<evidence type="ECO:0000313" key="2">
    <source>
        <dbReference type="EMBL" id="SEM20421.1"/>
    </source>
</evidence>
<keyword evidence="1" id="KW-0732">Signal</keyword>
<evidence type="ECO:0008006" key="4">
    <source>
        <dbReference type="Google" id="ProtNLM"/>
    </source>
</evidence>
<dbReference type="Pfam" id="PF06823">
    <property type="entry name" value="DUF1236"/>
    <property type="match status" value="1"/>
</dbReference>